<dbReference type="OrthoDB" id="5842926at2759"/>
<dbReference type="GO" id="GO:0032480">
    <property type="term" value="P:negative regulation of type I interferon production"/>
    <property type="evidence" value="ECO:0007669"/>
    <property type="project" value="InterPro"/>
</dbReference>
<dbReference type="PANTHER" id="PTHR14390">
    <property type="entry name" value="G PATCH DOMAIN CONTAINING PROTEIN 3"/>
    <property type="match status" value="1"/>
</dbReference>
<keyword evidence="3" id="KW-1185">Reference proteome</keyword>
<reference evidence="2 3" key="1">
    <citation type="submission" date="2014-03" db="EMBL/GenBank/DDBJ databases">
        <title>Draft genome of the hookworm Oesophagostomum dentatum.</title>
        <authorList>
            <person name="Mitreva M."/>
        </authorList>
    </citation>
    <scope>NUCLEOTIDE SEQUENCE [LARGE SCALE GENOMIC DNA]</scope>
    <source>
        <strain evidence="2 3">OD-Hann</strain>
    </source>
</reference>
<dbReference type="Proteomes" id="UP000053660">
    <property type="component" value="Unassembled WGS sequence"/>
</dbReference>
<dbReference type="GO" id="GO:0045893">
    <property type="term" value="P:positive regulation of DNA-templated transcription"/>
    <property type="evidence" value="ECO:0007669"/>
    <property type="project" value="TreeGrafter"/>
</dbReference>
<proteinExistence type="predicted"/>
<organism evidence="2 3">
    <name type="scientific">Oesophagostomum dentatum</name>
    <name type="common">Nodular worm</name>
    <dbReference type="NCBI Taxonomy" id="61180"/>
    <lineage>
        <taxon>Eukaryota</taxon>
        <taxon>Metazoa</taxon>
        <taxon>Ecdysozoa</taxon>
        <taxon>Nematoda</taxon>
        <taxon>Chromadorea</taxon>
        <taxon>Rhabditida</taxon>
        <taxon>Rhabditina</taxon>
        <taxon>Rhabditomorpha</taxon>
        <taxon>Strongyloidea</taxon>
        <taxon>Strongylidae</taxon>
        <taxon>Oesophagostomum</taxon>
    </lineage>
</organism>
<sequence>MITITIKCNRTSDGGELYYCTIRNIPSAMKSKDLRLYFSDYVENGRFHCFHYRHRPEHQQKSVDVDKKTSEKQSSTSCCIISFTSAVTRSNFIREYHGRHWMNKEGMEIPRRCFVNAVKIAKSDEGSSDSVTDADLQQMIELRPPLVMPHGNVGTPTQYFLEQIRLCRLPASLIPKLGLKSSRRRRKYDSVPFSYAEEQNSDDDEKQFSPSDLLRRNTTEKLLMEEEQSIRDQVFF</sequence>
<evidence type="ECO:0000313" key="3">
    <source>
        <dbReference type="Proteomes" id="UP000053660"/>
    </source>
</evidence>
<dbReference type="GO" id="GO:0039536">
    <property type="term" value="P:negative regulation of RIG-I signaling pathway"/>
    <property type="evidence" value="ECO:0007669"/>
    <property type="project" value="InterPro"/>
</dbReference>
<protein>
    <submittedName>
        <fullName evidence="2">Uncharacterized protein</fullName>
    </submittedName>
</protein>
<dbReference type="EMBL" id="KN552519">
    <property type="protein sequence ID" value="KHJ90927.1"/>
    <property type="molecule type" value="Genomic_DNA"/>
</dbReference>
<evidence type="ECO:0000256" key="1">
    <source>
        <dbReference type="SAM" id="MobiDB-lite"/>
    </source>
</evidence>
<dbReference type="AlphaFoldDB" id="A0A0B1T549"/>
<feature type="region of interest" description="Disordered" evidence="1">
    <location>
        <begin position="193"/>
        <end position="213"/>
    </location>
</feature>
<evidence type="ECO:0000313" key="2">
    <source>
        <dbReference type="EMBL" id="KHJ90927.1"/>
    </source>
</evidence>
<name>A0A0B1T549_OESDE</name>
<dbReference type="PANTHER" id="PTHR14390:SF2">
    <property type="entry name" value="G PATCH DOMAIN-CONTAINING PROTEIN 3"/>
    <property type="match status" value="1"/>
</dbReference>
<gene>
    <name evidence="2" type="ORF">OESDEN_09216</name>
</gene>
<dbReference type="InterPro" id="IPR040341">
    <property type="entry name" value="GPATCH3"/>
</dbReference>
<accession>A0A0B1T549</accession>